<gene>
    <name evidence="1" type="ORF">thalar_02374</name>
</gene>
<dbReference type="OrthoDB" id="7822386at2"/>
<organism evidence="1 2">
    <name type="scientific">Litoreibacter arenae DSM 19593</name>
    <dbReference type="NCBI Taxonomy" id="1123360"/>
    <lineage>
        <taxon>Bacteria</taxon>
        <taxon>Pseudomonadati</taxon>
        <taxon>Pseudomonadota</taxon>
        <taxon>Alphaproteobacteria</taxon>
        <taxon>Rhodobacterales</taxon>
        <taxon>Roseobacteraceae</taxon>
        <taxon>Litoreibacter</taxon>
    </lineage>
</organism>
<dbReference type="RefSeq" id="WP_021100929.1">
    <property type="nucleotide sequence ID" value="NZ_KE557307.1"/>
</dbReference>
<sequence>MLKLSDIVTEAAEDAAQRMAWDNYERSALELIDEQYLAVAARLSLTERQALVAQSHKNAKALGFVTGRDHLKYLSAVFFWGSFFTTDPQFYQALLRAGWLDAPGHRPSLTRLAHEIDLYADATGGDLASYSRFMDALAGIYRDADTQPALQTVCDSCARVWPHRAARLGPDGLAGFVAAAGKRAHGYGLAGPDLTLFCALALYFGYGFDCDPLYPWAVQAFAPSSGADQPDPEQWRRGMVSGVRAFFDARQTAKGTEAT</sequence>
<dbReference type="HOGENOM" id="CLU_1072817_0_0_5"/>
<accession>S9QFC1</accession>
<evidence type="ECO:0000313" key="1">
    <source>
        <dbReference type="EMBL" id="EPX78582.1"/>
    </source>
</evidence>
<keyword evidence="2" id="KW-1185">Reference proteome</keyword>
<evidence type="ECO:0000313" key="2">
    <source>
        <dbReference type="Proteomes" id="UP000015351"/>
    </source>
</evidence>
<comment type="caution">
    <text evidence="1">The sequence shown here is derived from an EMBL/GenBank/DDBJ whole genome shotgun (WGS) entry which is preliminary data.</text>
</comment>
<proteinExistence type="predicted"/>
<dbReference type="STRING" id="1123360.thalar_02374"/>
<reference evidence="2" key="1">
    <citation type="journal article" date="2013" name="Stand. Genomic Sci.">
        <title>Genome sequence of the Litoreibacter arenae type strain (DSM 19593(T)), a member of the Roseobacter clade isolated from sea sand.</title>
        <authorList>
            <person name="Riedel T."/>
            <person name="Fiebig A."/>
            <person name="Petersen J."/>
            <person name="Gronow S."/>
            <person name="Kyrpides N.C."/>
            <person name="Goker M."/>
            <person name="Klenk H.P."/>
        </authorList>
    </citation>
    <scope>NUCLEOTIDE SEQUENCE [LARGE SCALE GENOMIC DNA]</scope>
    <source>
        <strain evidence="2">DSM 19593</strain>
    </source>
</reference>
<dbReference type="AlphaFoldDB" id="S9QFC1"/>
<protein>
    <submittedName>
        <fullName evidence="1">Uncharacterized protein</fullName>
    </submittedName>
</protein>
<dbReference type="EMBL" id="AONI01000011">
    <property type="protein sequence ID" value="EPX78582.1"/>
    <property type="molecule type" value="Genomic_DNA"/>
</dbReference>
<dbReference type="Proteomes" id="UP000015351">
    <property type="component" value="Unassembled WGS sequence"/>
</dbReference>
<name>S9QFC1_9RHOB</name>